<dbReference type="AlphaFoldDB" id="A0A8J5IPS9"/>
<dbReference type="Proteomes" id="UP000709295">
    <property type="component" value="Unassembled WGS sequence"/>
</dbReference>
<keyword evidence="2" id="KW-1185">Reference proteome</keyword>
<dbReference type="EMBL" id="JAENGY010003181">
    <property type="protein sequence ID" value="KAG6942282.1"/>
    <property type="molecule type" value="Genomic_DNA"/>
</dbReference>
<comment type="caution">
    <text evidence="1">The sequence shown here is derived from an EMBL/GenBank/DDBJ whole genome shotgun (WGS) entry which is preliminary data.</text>
</comment>
<protein>
    <recommendedName>
        <fullName evidence="3">Crinkler (CRN) family protein</fullName>
    </recommendedName>
</protein>
<accession>A0A8J5IPS9</accession>
<evidence type="ECO:0000313" key="1">
    <source>
        <dbReference type="EMBL" id="KAG6942282.1"/>
    </source>
</evidence>
<sequence>MAAIEDGTVPVHVLVVVPVELPTAHDPHGMRLDVGALVAFWNALRRIPTQIIADAVIALPEGTIILGDSTQGSRIYIRRCCSQLWEVCWKMIHDKATNTTHLVILGNPGIGKTFFWLCNLAASCSCWSDGCLWEWRIQEAFLVFSRYGGSRITARLCWYSRPAYNILHCGCRHANILSSEDDSFDVAAQLRLVRV</sequence>
<organism evidence="1 2">
    <name type="scientific">Phytophthora aleatoria</name>
    <dbReference type="NCBI Taxonomy" id="2496075"/>
    <lineage>
        <taxon>Eukaryota</taxon>
        <taxon>Sar</taxon>
        <taxon>Stramenopiles</taxon>
        <taxon>Oomycota</taxon>
        <taxon>Peronosporomycetes</taxon>
        <taxon>Peronosporales</taxon>
        <taxon>Peronosporaceae</taxon>
        <taxon>Phytophthora</taxon>
    </lineage>
</organism>
<evidence type="ECO:0000313" key="2">
    <source>
        <dbReference type="Proteomes" id="UP000709295"/>
    </source>
</evidence>
<proteinExistence type="predicted"/>
<name>A0A8J5IPS9_9STRA</name>
<reference evidence="1" key="1">
    <citation type="submission" date="2021-01" db="EMBL/GenBank/DDBJ databases">
        <title>Phytophthora aleatoria, a newly-described species from Pinus radiata is distinct from Phytophthora cactorum isolates based on comparative genomics.</title>
        <authorList>
            <person name="Mcdougal R."/>
            <person name="Panda P."/>
            <person name="Williams N."/>
            <person name="Studholme D.J."/>
        </authorList>
    </citation>
    <scope>NUCLEOTIDE SEQUENCE</scope>
    <source>
        <strain evidence="1">NZFS 4037</strain>
    </source>
</reference>
<evidence type="ECO:0008006" key="3">
    <source>
        <dbReference type="Google" id="ProtNLM"/>
    </source>
</evidence>
<gene>
    <name evidence="1" type="ORF">JG688_00018216</name>
</gene>